<accession>A0A0V1EAW8</accession>
<gene>
    <name evidence="1" type="ORF">T4A_419</name>
</gene>
<dbReference type="Proteomes" id="UP000054632">
    <property type="component" value="Unassembled WGS sequence"/>
</dbReference>
<comment type="caution">
    <text evidence="1">The sequence shown here is derived from an EMBL/GenBank/DDBJ whole genome shotgun (WGS) entry which is preliminary data.</text>
</comment>
<proteinExistence type="predicted"/>
<protein>
    <submittedName>
        <fullName evidence="1">Uncharacterized protein</fullName>
    </submittedName>
</protein>
<sequence length="212" mass="23983">MVYFQTEVTPMDSSNPPYQLGKLSIQNWNPISHIQKAGILFWDLSFVLEYESIADLNLHFYARARLMQGSRTVNPDGNLPEENKKVEADTYTVTANPLQWDPVQEHLEKIEDFLLEILNLRVRSGYDRYGSDVSGDLFCCVFVLVHCVVTRYYAYMSVPTPSSSDLEGQVARCLETVAEFDFEVAVWPKKKYQNVGALSCPACTQCASGDDS</sequence>
<dbReference type="AlphaFoldDB" id="A0A0V1EAW8"/>
<dbReference type="EMBL" id="JYDR01000075">
    <property type="protein sequence ID" value="KRY70355.1"/>
    <property type="molecule type" value="Genomic_DNA"/>
</dbReference>
<organism evidence="1 2">
    <name type="scientific">Trichinella pseudospiralis</name>
    <name type="common">Parasitic roundworm</name>
    <dbReference type="NCBI Taxonomy" id="6337"/>
    <lineage>
        <taxon>Eukaryota</taxon>
        <taxon>Metazoa</taxon>
        <taxon>Ecdysozoa</taxon>
        <taxon>Nematoda</taxon>
        <taxon>Enoplea</taxon>
        <taxon>Dorylaimia</taxon>
        <taxon>Trichinellida</taxon>
        <taxon>Trichinellidae</taxon>
        <taxon>Trichinella</taxon>
    </lineage>
</organism>
<name>A0A0V1EAW8_TRIPS</name>
<evidence type="ECO:0000313" key="1">
    <source>
        <dbReference type="EMBL" id="KRY70355.1"/>
    </source>
</evidence>
<evidence type="ECO:0000313" key="2">
    <source>
        <dbReference type="Proteomes" id="UP000054632"/>
    </source>
</evidence>
<reference evidence="1 2" key="1">
    <citation type="submission" date="2015-01" db="EMBL/GenBank/DDBJ databases">
        <title>Evolution of Trichinella species and genotypes.</title>
        <authorList>
            <person name="Korhonen P.K."/>
            <person name="Edoardo P."/>
            <person name="Giuseppe L.R."/>
            <person name="Gasser R.B."/>
        </authorList>
    </citation>
    <scope>NUCLEOTIDE SEQUENCE [LARGE SCALE GENOMIC DNA]</scope>
    <source>
        <strain evidence="1">ISS13</strain>
    </source>
</reference>